<sequence length="105" mass="12213">MDKLEKQKQTRIEETAKQLKEKQTREKEIVFNENLDNLDTVNNQKSESDTADENLITKKQLNAELKNFLEQVTKMLDDRLSPLLKCINQHGEAISQLTEILGEQK</sequence>
<evidence type="ECO:0000313" key="3">
    <source>
        <dbReference type="Proteomes" id="UP001642409"/>
    </source>
</evidence>
<evidence type="ECO:0000313" key="1">
    <source>
        <dbReference type="EMBL" id="CAI9977522.1"/>
    </source>
</evidence>
<dbReference type="AlphaFoldDB" id="A0AA86RSX8"/>
<reference evidence="2 3" key="2">
    <citation type="submission" date="2024-07" db="EMBL/GenBank/DDBJ databases">
        <authorList>
            <person name="Akdeniz Z."/>
        </authorList>
    </citation>
    <scope>NUCLEOTIDE SEQUENCE [LARGE SCALE GENOMIC DNA]</scope>
</reference>
<reference evidence="1" key="1">
    <citation type="submission" date="2023-06" db="EMBL/GenBank/DDBJ databases">
        <authorList>
            <person name="Kurt Z."/>
        </authorList>
    </citation>
    <scope>NUCLEOTIDE SEQUENCE</scope>
</reference>
<accession>A0AA86RSX8</accession>
<dbReference type="Proteomes" id="UP001642409">
    <property type="component" value="Unassembled WGS sequence"/>
</dbReference>
<gene>
    <name evidence="2" type="ORF">HINF_LOCUS56853</name>
    <name evidence="1" type="ORF">HINF_LOCUS65167</name>
</gene>
<protein>
    <submittedName>
        <fullName evidence="2">Hypothetical_protein</fullName>
    </submittedName>
</protein>
<name>A0AA86RSX8_9EUKA</name>
<dbReference type="EMBL" id="CATOUU010001178">
    <property type="protein sequence ID" value="CAI9977522.1"/>
    <property type="molecule type" value="Genomic_DNA"/>
</dbReference>
<keyword evidence="3" id="KW-1185">Reference proteome</keyword>
<evidence type="ECO:0000313" key="2">
    <source>
        <dbReference type="EMBL" id="CAL6074708.1"/>
    </source>
</evidence>
<proteinExistence type="predicted"/>
<organism evidence="1">
    <name type="scientific">Hexamita inflata</name>
    <dbReference type="NCBI Taxonomy" id="28002"/>
    <lineage>
        <taxon>Eukaryota</taxon>
        <taxon>Metamonada</taxon>
        <taxon>Diplomonadida</taxon>
        <taxon>Hexamitidae</taxon>
        <taxon>Hexamitinae</taxon>
        <taxon>Hexamita</taxon>
    </lineage>
</organism>
<dbReference type="EMBL" id="CAXDID020000309">
    <property type="protein sequence ID" value="CAL6074708.1"/>
    <property type="molecule type" value="Genomic_DNA"/>
</dbReference>
<comment type="caution">
    <text evidence="1">The sequence shown here is derived from an EMBL/GenBank/DDBJ whole genome shotgun (WGS) entry which is preliminary data.</text>
</comment>